<evidence type="ECO:0000259" key="5">
    <source>
        <dbReference type="Pfam" id="PF03668"/>
    </source>
</evidence>
<dbReference type="InterPro" id="IPR005337">
    <property type="entry name" value="RapZ-like"/>
</dbReference>
<dbReference type="HAMAP" id="MF_00636">
    <property type="entry name" value="RapZ_like"/>
    <property type="match status" value="1"/>
</dbReference>
<protein>
    <submittedName>
        <fullName evidence="7">Nucleotide-binding protein Cgl1591/cg1794</fullName>
    </submittedName>
</protein>
<dbReference type="InterPro" id="IPR053931">
    <property type="entry name" value="RapZ_C"/>
</dbReference>
<feature type="domain" description="RapZ-like N-terminal" evidence="5">
    <location>
        <begin position="6"/>
        <end position="154"/>
    </location>
</feature>
<evidence type="ECO:0000313" key="8">
    <source>
        <dbReference type="Proteomes" id="UP000619479"/>
    </source>
</evidence>
<evidence type="ECO:0000313" key="7">
    <source>
        <dbReference type="EMBL" id="GID70517.1"/>
    </source>
</evidence>
<accession>A0A919IU38</accession>
<evidence type="ECO:0000259" key="6">
    <source>
        <dbReference type="Pfam" id="PF22740"/>
    </source>
</evidence>
<dbReference type="Proteomes" id="UP000619479">
    <property type="component" value="Unassembled WGS sequence"/>
</dbReference>
<gene>
    <name evidence="7" type="ORF">Acy02nite_83980</name>
</gene>
<sequence>MDNRHFLIVTGQSGAGRTVTADQLEDLGWHVVRNLPAELVPDLDRVTRAGDRTALVLGPAREDQVQPTARLLRSSGATVTVLFLAASPETLVRRYNETRRVHPLTGGDTETHLLSAIERETERLRPVREAADILLDSSELSKHGLRRRVAAMFGPESGSRTGTVHVTFVSFGFKHGLPLDADLVFDCRFLPNPHWVERLRAGTGLDEPVRDYVLGQSAAPRFLDRVTDLLTDLLPSFAAENKGFVTVGIGCTGGRHRSVAIAEEAGDRLRRHGVSAAVLHRDLGR</sequence>
<keyword evidence="3 4" id="KW-0342">GTP-binding</keyword>
<organism evidence="7 8">
    <name type="scientific">Actinoplanes cyaneus</name>
    <dbReference type="NCBI Taxonomy" id="52696"/>
    <lineage>
        <taxon>Bacteria</taxon>
        <taxon>Bacillati</taxon>
        <taxon>Actinomycetota</taxon>
        <taxon>Actinomycetes</taxon>
        <taxon>Micromonosporales</taxon>
        <taxon>Micromonosporaceae</taxon>
        <taxon>Actinoplanes</taxon>
    </lineage>
</organism>
<feature type="domain" description="RapZ C-terminal" evidence="6">
    <location>
        <begin position="165"/>
        <end position="283"/>
    </location>
</feature>
<keyword evidence="2 4" id="KW-0067">ATP-binding</keyword>
<dbReference type="Pfam" id="PF03668">
    <property type="entry name" value="RapZ-like_N"/>
    <property type="match status" value="1"/>
</dbReference>
<evidence type="ECO:0000256" key="4">
    <source>
        <dbReference type="HAMAP-Rule" id="MF_00636"/>
    </source>
</evidence>
<dbReference type="AlphaFoldDB" id="A0A919IU38"/>
<dbReference type="EMBL" id="BOMH01000076">
    <property type="protein sequence ID" value="GID70517.1"/>
    <property type="molecule type" value="Genomic_DNA"/>
</dbReference>
<keyword evidence="1 4" id="KW-0547">Nucleotide-binding</keyword>
<evidence type="ECO:0000256" key="3">
    <source>
        <dbReference type="ARBA" id="ARBA00023134"/>
    </source>
</evidence>
<dbReference type="Pfam" id="PF22740">
    <property type="entry name" value="PapZ_C"/>
    <property type="match status" value="1"/>
</dbReference>
<comment type="caution">
    <text evidence="7">The sequence shown here is derived from an EMBL/GenBank/DDBJ whole genome shotgun (WGS) entry which is preliminary data.</text>
</comment>
<dbReference type="GO" id="GO:0005525">
    <property type="term" value="F:GTP binding"/>
    <property type="evidence" value="ECO:0007669"/>
    <property type="project" value="UniProtKB-UniRule"/>
</dbReference>
<dbReference type="InterPro" id="IPR053930">
    <property type="entry name" value="RapZ-like_N"/>
</dbReference>
<dbReference type="Gene3D" id="3.40.50.300">
    <property type="entry name" value="P-loop containing nucleotide triphosphate hydrolases"/>
    <property type="match status" value="1"/>
</dbReference>
<proteinExistence type="inferred from homology"/>
<dbReference type="GO" id="GO:0005524">
    <property type="term" value="F:ATP binding"/>
    <property type="evidence" value="ECO:0007669"/>
    <property type="project" value="UniProtKB-UniRule"/>
</dbReference>
<keyword evidence="8" id="KW-1185">Reference proteome</keyword>
<dbReference type="PIRSF" id="PIRSF005052">
    <property type="entry name" value="P-loopkin"/>
    <property type="match status" value="1"/>
</dbReference>
<dbReference type="PANTHER" id="PTHR30448">
    <property type="entry name" value="RNASE ADAPTER PROTEIN RAPZ"/>
    <property type="match status" value="1"/>
</dbReference>
<comment type="caution">
    <text evidence="4">Lacks conserved residue(s) required for the propagation of feature annotation.</text>
</comment>
<dbReference type="SUPFAM" id="SSF52540">
    <property type="entry name" value="P-loop containing nucleoside triphosphate hydrolases"/>
    <property type="match status" value="1"/>
</dbReference>
<name>A0A919IU38_9ACTN</name>
<dbReference type="RefSeq" id="WP_203754447.1">
    <property type="nucleotide sequence ID" value="NZ_BAAAUC010000014.1"/>
</dbReference>
<dbReference type="NCBIfam" id="NF003828">
    <property type="entry name" value="PRK05416.1"/>
    <property type="match status" value="1"/>
</dbReference>
<reference evidence="7" key="1">
    <citation type="submission" date="2021-01" db="EMBL/GenBank/DDBJ databases">
        <title>Whole genome shotgun sequence of Actinoplanes cyaneus NBRC 14990.</title>
        <authorList>
            <person name="Komaki H."/>
            <person name="Tamura T."/>
        </authorList>
    </citation>
    <scope>NUCLEOTIDE SEQUENCE</scope>
    <source>
        <strain evidence="7">NBRC 14990</strain>
    </source>
</reference>
<dbReference type="InterPro" id="IPR027417">
    <property type="entry name" value="P-loop_NTPase"/>
</dbReference>
<feature type="binding site" evidence="4">
    <location>
        <begin position="11"/>
        <end position="18"/>
    </location>
    <ligand>
        <name>ATP</name>
        <dbReference type="ChEBI" id="CHEBI:30616"/>
    </ligand>
</feature>
<evidence type="ECO:0000256" key="1">
    <source>
        <dbReference type="ARBA" id="ARBA00022741"/>
    </source>
</evidence>
<dbReference type="PANTHER" id="PTHR30448:SF0">
    <property type="entry name" value="RNASE ADAPTER PROTEIN RAPZ"/>
    <property type="match status" value="1"/>
</dbReference>
<evidence type="ECO:0000256" key="2">
    <source>
        <dbReference type="ARBA" id="ARBA00022840"/>
    </source>
</evidence>